<reference evidence="2" key="2">
    <citation type="journal article" date="2015" name="Fish Shellfish Immunol.">
        <title>Early steps in the European eel (Anguilla anguilla)-Vibrio vulnificus interaction in the gills: Role of the RtxA13 toxin.</title>
        <authorList>
            <person name="Callol A."/>
            <person name="Pajuelo D."/>
            <person name="Ebbesson L."/>
            <person name="Teles M."/>
            <person name="MacKenzie S."/>
            <person name="Amaro C."/>
        </authorList>
    </citation>
    <scope>NUCLEOTIDE SEQUENCE</scope>
</reference>
<organism evidence="2">
    <name type="scientific">Anguilla anguilla</name>
    <name type="common">European freshwater eel</name>
    <name type="synonym">Muraena anguilla</name>
    <dbReference type="NCBI Taxonomy" id="7936"/>
    <lineage>
        <taxon>Eukaryota</taxon>
        <taxon>Metazoa</taxon>
        <taxon>Chordata</taxon>
        <taxon>Craniata</taxon>
        <taxon>Vertebrata</taxon>
        <taxon>Euteleostomi</taxon>
        <taxon>Actinopterygii</taxon>
        <taxon>Neopterygii</taxon>
        <taxon>Teleostei</taxon>
        <taxon>Anguilliformes</taxon>
        <taxon>Anguillidae</taxon>
        <taxon>Anguilla</taxon>
    </lineage>
</organism>
<accession>A0A0E9W3A5</accession>
<dbReference type="EMBL" id="GBXM01023811">
    <property type="protein sequence ID" value="JAH84766.1"/>
    <property type="molecule type" value="Transcribed_RNA"/>
</dbReference>
<name>A0A0E9W3A5_ANGAN</name>
<evidence type="ECO:0000256" key="1">
    <source>
        <dbReference type="SAM" id="MobiDB-lite"/>
    </source>
</evidence>
<dbReference type="AlphaFoldDB" id="A0A0E9W3A5"/>
<feature type="region of interest" description="Disordered" evidence="1">
    <location>
        <begin position="1"/>
        <end position="32"/>
    </location>
</feature>
<sequence>MQEHRDLQSKQRHVPIGCTGTHKPGLPSFKIN</sequence>
<reference evidence="2" key="1">
    <citation type="submission" date="2014-11" db="EMBL/GenBank/DDBJ databases">
        <authorList>
            <person name="Amaro Gonzalez C."/>
        </authorList>
    </citation>
    <scope>NUCLEOTIDE SEQUENCE</scope>
</reference>
<evidence type="ECO:0000313" key="2">
    <source>
        <dbReference type="EMBL" id="JAH84766.1"/>
    </source>
</evidence>
<protein>
    <submittedName>
        <fullName evidence="2">Uncharacterized protein</fullName>
    </submittedName>
</protein>
<proteinExistence type="predicted"/>